<evidence type="ECO:0000313" key="1">
    <source>
        <dbReference type="EMBL" id="OEU91949.1"/>
    </source>
</evidence>
<name>A0A1E7JSU0_9ACTN</name>
<comment type="caution">
    <text evidence="1">The sequence shown here is derived from an EMBL/GenBank/DDBJ whole genome shotgun (WGS) entry which is preliminary data.</text>
</comment>
<organism evidence="1 2">
    <name type="scientific">Streptomyces abyssalis</name>
    <dbReference type="NCBI Taxonomy" id="933944"/>
    <lineage>
        <taxon>Bacteria</taxon>
        <taxon>Bacillati</taxon>
        <taxon>Actinomycetota</taxon>
        <taxon>Actinomycetes</taxon>
        <taxon>Kitasatosporales</taxon>
        <taxon>Streptomycetaceae</taxon>
        <taxon>Streptomyces</taxon>
    </lineage>
</organism>
<protein>
    <submittedName>
        <fullName evidence="1">Uncharacterized protein</fullName>
    </submittedName>
</protein>
<dbReference type="Proteomes" id="UP000176087">
    <property type="component" value="Unassembled WGS sequence"/>
</dbReference>
<dbReference type="AlphaFoldDB" id="A0A1E7JSU0"/>
<accession>A0A1E7JSU0</accession>
<gene>
    <name evidence="1" type="ORF">AN215_05715</name>
</gene>
<evidence type="ECO:0000313" key="2">
    <source>
        <dbReference type="Proteomes" id="UP000176087"/>
    </source>
</evidence>
<reference evidence="1 2" key="1">
    <citation type="journal article" date="2016" name="Front. Microbiol.">
        <title>Comparative Genomics Analysis of Streptomyces Species Reveals Their Adaptation to the Marine Environment and Their Diversity at the Genomic Level.</title>
        <authorList>
            <person name="Tian X."/>
            <person name="Zhang Z."/>
            <person name="Yang T."/>
            <person name="Chen M."/>
            <person name="Li J."/>
            <person name="Chen F."/>
            <person name="Yang J."/>
            <person name="Li W."/>
            <person name="Zhang B."/>
            <person name="Zhang Z."/>
            <person name="Wu J."/>
            <person name="Zhang C."/>
            <person name="Long L."/>
            <person name="Xiao J."/>
        </authorList>
    </citation>
    <scope>NUCLEOTIDE SEQUENCE [LARGE SCALE GENOMIC DNA]</scope>
    <source>
        <strain evidence="1 2">SCSIO 10390</strain>
    </source>
</reference>
<proteinExistence type="predicted"/>
<keyword evidence="2" id="KW-1185">Reference proteome</keyword>
<sequence>MVFVLFLCAVLLLTIVLLAWVLVRRERRRRGAGMTSDAMRVEAAATARWREGRRRARMGRDMRAVSTTPYLEQRDR</sequence>
<dbReference type="RefSeq" id="WP_070009914.1">
    <property type="nucleotide sequence ID" value="NZ_LJGS01000038.1"/>
</dbReference>
<dbReference type="EMBL" id="LJGT01000037">
    <property type="protein sequence ID" value="OEU91949.1"/>
    <property type="molecule type" value="Genomic_DNA"/>
</dbReference>